<protein>
    <recommendedName>
        <fullName evidence="6">Xyloglucan endotransglucosylase/hydrolase</fullName>
        <ecNumber evidence="6">2.4.1.207</ecNumber>
    </recommendedName>
</protein>
<organism evidence="8 9">
    <name type="scientific">Adiantum capillus-veneris</name>
    <name type="common">Maidenhair fern</name>
    <dbReference type="NCBI Taxonomy" id="13818"/>
    <lineage>
        <taxon>Eukaryota</taxon>
        <taxon>Viridiplantae</taxon>
        <taxon>Streptophyta</taxon>
        <taxon>Embryophyta</taxon>
        <taxon>Tracheophyta</taxon>
        <taxon>Polypodiopsida</taxon>
        <taxon>Polypodiidae</taxon>
        <taxon>Polypodiales</taxon>
        <taxon>Pteridineae</taxon>
        <taxon>Pteridaceae</taxon>
        <taxon>Vittarioideae</taxon>
        <taxon>Adiantum</taxon>
    </lineage>
</organism>
<accession>A0A9D4ZKM0</accession>
<evidence type="ECO:0000313" key="9">
    <source>
        <dbReference type="Proteomes" id="UP000886520"/>
    </source>
</evidence>
<dbReference type="EC" id="2.4.1.207" evidence="6"/>
<comment type="subcellular location">
    <subcellularLocation>
        <location evidence="6">Secreted</location>
        <location evidence="6">Cell wall</location>
    </subcellularLocation>
    <subcellularLocation>
        <location evidence="6">Secreted</location>
        <location evidence="6">Extracellular space</location>
        <location evidence="6">Apoplast</location>
    </subcellularLocation>
</comment>
<dbReference type="GO" id="GO:0004553">
    <property type="term" value="F:hydrolase activity, hydrolyzing O-glycosyl compounds"/>
    <property type="evidence" value="ECO:0007669"/>
    <property type="project" value="InterPro"/>
</dbReference>
<feature type="signal peptide" evidence="6">
    <location>
        <begin position="1"/>
        <end position="19"/>
    </location>
</feature>
<dbReference type="GO" id="GO:0071555">
    <property type="term" value="P:cell wall organization"/>
    <property type="evidence" value="ECO:0007669"/>
    <property type="project" value="UniProtKB-KW"/>
</dbReference>
<dbReference type="Gene3D" id="2.60.120.200">
    <property type="match status" value="1"/>
</dbReference>
<evidence type="ECO:0000313" key="8">
    <source>
        <dbReference type="EMBL" id="KAI5076300.1"/>
    </source>
</evidence>
<keyword evidence="6" id="KW-0961">Cell wall biogenesis/degradation</keyword>
<dbReference type="PIRSF" id="PIRSF005604">
    <property type="entry name" value="XET"/>
    <property type="match status" value="1"/>
</dbReference>
<dbReference type="OrthoDB" id="4781at2759"/>
<keyword evidence="6" id="KW-0052">Apoplast</keyword>
<comment type="function">
    <text evidence="6">Catalyzes xyloglucan endohydrolysis (XEH) and/or endotransglycosylation (XET). Cleaves and religates xyloglucan polymers, an essential constituent of the primary cell wall, and thereby participates in cell wall construction of growing tissues.</text>
</comment>
<dbReference type="EMBL" id="JABFUD020000008">
    <property type="protein sequence ID" value="KAI5076300.1"/>
    <property type="molecule type" value="Genomic_DNA"/>
</dbReference>
<evidence type="ECO:0000256" key="1">
    <source>
        <dbReference type="ARBA" id="ARBA00022679"/>
    </source>
</evidence>
<dbReference type="Proteomes" id="UP000886520">
    <property type="component" value="Chromosome 8"/>
</dbReference>
<feature type="active site" description="Proton donor" evidence="5">
    <location>
        <position position="117"/>
    </location>
</feature>
<dbReference type="GO" id="GO:0048046">
    <property type="term" value="C:apoplast"/>
    <property type="evidence" value="ECO:0007669"/>
    <property type="project" value="UniProtKB-SubCell"/>
</dbReference>
<name>A0A9D4ZKM0_ADICA</name>
<evidence type="ECO:0000259" key="7">
    <source>
        <dbReference type="PROSITE" id="PS51762"/>
    </source>
</evidence>
<sequence length="336" mass="38652">MLLVLQLWVTAFSIQLINQQSSVSASSLQEAEDGAVPFHDTFSVIWGDVLFDQHDDVVQLKLDQQSGSGFVSLENYMYAYFSASIKLPHDYTAGIVLAFYTSNSDDFSKNHDELDFEFLGNVKGKPWRLQTNIYGNGSVSRGREERFNFWFDPTTDFHNYSILWNHKHVVFFVDEIPIRELKQSEELGGDYPSKPMALYATMWDGSGWATNGGKYPVNYKYAPFKTSFKNFKINGCATNPIVEDQIEIPSYQTRSRMTHCINNPTETLQLWDLTSIEKQSLQWVRTHYLYYTYCQDTNRHYSTSLPECAAQDTIKLAKPGGYRSHRPKQRLGKPNS</sequence>
<dbReference type="PROSITE" id="PS51762">
    <property type="entry name" value="GH16_2"/>
    <property type="match status" value="1"/>
</dbReference>
<keyword evidence="2 6" id="KW-0378">Hydrolase</keyword>
<dbReference type="InterPro" id="IPR044791">
    <property type="entry name" value="Beta-glucanase/XTH"/>
</dbReference>
<dbReference type="InterPro" id="IPR010713">
    <property type="entry name" value="XET_C"/>
</dbReference>
<keyword evidence="6" id="KW-0732">Signal</keyword>
<comment type="PTM">
    <text evidence="6">Contains at least one intrachain disulfide bond essential for its enzymatic activity.</text>
</comment>
<evidence type="ECO:0000256" key="2">
    <source>
        <dbReference type="ARBA" id="ARBA00022801"/>
    </source>
</evidence>
<gene>
    <name evidence="8" type="ORF">GOP47_0008365</name>
</gene>
<keyword evidence="6" id="KW-0964">Secreted</keyword>
<evidence type="ECO:0000256" key="5">
    <source>
        <dbReference type="PIRSR" id="PIRSR005604-1"/>
    </source>
</evidence>
<dbReference type="InterPro" id="IPR000757">
    <property type="entry name" value="Beta-glucanase-like"/>
</dbReference>
<feature type="chain" id="PRO_5039760328" description="Xyloglucan endotransglucosylase/hydrolase" evidence="6">
    <location>
        <begin position="20"/>
        <end position="336"/>
    </location>
</feature>
<dbReference type="Pfam" id="PF06955">
    <property type="entry name" value="XET_C"/>
    <property type="match status" value="1"/>
</dbReference>
<keyword evidence="6" id="KW-0134">Cell wall</keyword>
<dbReference type="InterPro" id="IPR013320">
    <property type="entry name" value="ConA-like_dom_sf"/>
</dbReference>
<dbReference type="AlphaFoldDB" id="A0A9D4ZKM0"/>
<proteinExistence type="inferred from homology"/>
<dbReference type="InterPro" id="IPR016455">
    <property type="entry name" value="XTH"/>
</dbReference>
<keyword evidence="4 6" id="KW-0326">Glycosidase</keyword>
<keyword evidence="1 6" id="KW-0808">Transferase</keyword>
<dbReference type="PANTHER" id="PTHR31062">
    <property type="entry name" value="XYLOGLUCAN ENDOTRANSGLUCOSYLASE/HYDROLASE PROTEIN 8-RELATED"/>
    <property type="match status" value="1"/>
</dbReference>
<dbReference type="GO" id="GO:0042546">
    <property type="term" value="P:cell wall biogenesis"/>
    <property type="evidence" value="ECO:0007669"/>
    <property type="project" value="InterPro"/>
</dbReference>
<feature type="active site" description="Nucleophile" evidence="5">
    <location>
        <position position="113"/>
    </location>
</feature>
<reference evidence="8" key="1">
    <citation type="submission" date="2021-01" db="EMBL/GenBank/DDBJ databases">
        <title>Adiantum capillus-veneris genome.</title>
        <authorList>
            <person name="Fang Y."/>
            <person name="Liao Q."/>
        </authorList>
    </citation>
    <scope>NUCLEOTIDE SEQUENCE</scope>
    <source>
        <strain evidence="8">H3</strain>
        <tissue evidence="8">Leaf</tissue>
    </source>
</reference>
<evidence type="ECO:0000256" key="3">
    <source>
        <dbReference type="ARBA" id="ARBA00023157"/>
    </source>
</evidence>
<keyword evidence="3" id="KW-1015">Disulfide bond</keyword>
<feature type="domain" description="GH16" evidence="7">
    <location>
        <begin position="31"/>
        <end position="228"/>
    </location>
</feature>
<dbReference type="SUPFAM" id="SSF49899">
    <property type="entry name" value="Concanavalin A-like lectins/glucanases"/>
    <property type="match status" value="1"/>
</dbReference>
<dbReference type="GO" id="GO:0016762">
    <property type="term" value="F:xyloglucan:xyloglucosyl transferase activity"/>
    <property type="evidence" value="ECO:0007669"/>
    <property type="project" value="UniProtKB-EC"/>
</dbReference>
<evidence type="ECO:0000256" key="4">
    <source>
        <dbReference type="ARBA" id="ARBA00023295"/>
    </source>
</evidence>
<dbReference type="Pfam" id="PF00722">
    <property type="entry name" value="Glyco_hydro_16"/>
    <property type="match status" value="1"/>
</dbReference>
<comment type="caution">
    <text evidence="8">The sequence shown here is derived from an EMBL/GenBank/DDBJ whole genome shotgun (WGS) entry which is preliminary data.</text>
</comment>
<comment type="similarity">
    <text evidence="6">Belongs to the glycosyl hydrolase 16 family.</text>
</comment>
<dbReference type="GO" id="GO:0010411">
    <property type="term" value="P:xyloglucan metabolic process"/>
    <property type="evidence" value="ECO:0007669"/>
    <property type="project" value="InterPro"/>
</dbReference>
<evidence type="ECO:0000256" key="6">
    <source>
        <dbReference type="RuleBase" id="RU361120"/>
    </source>
</evidence>
<keyword evidence="9" id="KW-1185">Reference proteome</keyword>